<protein>
    <submittedName>
        <fullName evidence="2">Putative signal peptide protein</fullName>
    </submittedName>
</protein>
<sequence length="242" mass="26466">MLRVVALLLILLNAGYFAWSQGLLRAYGWAPAEQHEPERLAQQVRPEALRILSAPALPPAPVPQVAAPAAQAPEVAEEASARATAQCWQAGPWDVTQAAQLEAVRRQLGQSLSAGSWTLDVRVTAPARWIIYMGRYANTAELDRKRAQLSPRTRRGLQTLDNPELQPGLSLARFETQAKAQDELEAMQKRGVRTARVVQEWPERRQAWVRVQAPDASHAAAGQAALQSLPTLNGKAPTTCPP</sequence>
<organism evidence="2 3">
    <name type="scientific">Hylemonella gracilis ATCC 19624</name>
    <dbReference type="NCBI Taxonomy" id="887062"/>
    <lineage>
        <taxon>Bacteria</taxon>
        <taxon>Pseudomonadati</taxon>
        <taxon>Pseudomonadota</taxon>
        <taxon>Betaproteobacteria</taxon>
        <taxon>Burkholderiales</taxon>
        <taxon>Comamonadaceae</taxon>
        <taxon>Hylemonella</taxon>
    </lineage>
</organism>
<name>F3KWQ8_9BURK</name>
<evidence type="ECO:0000313" key="2">
    <source>
        <dbReference type="EMBL" id="EGI75695.1"/>
    </source>
</evidence>
<dbReference type="RefSeq" id="WP_006299009.1">
    <property type="nucleotide sequence ID" value="NZ_AEGR01000093.1"/>
</dbReference>
<dbReference type="Proteomes" id="UP000016368">
    <property type="component" value="Unassembled WGS sequence"/>
</dbReference>
<reference evidence="2 3" key="1">
    <citation type="journal article" date="2011" name="EMBO J.">
        <title>Structural diversity of bacterial flagellar motors.</title>
        <authorList>
            <person name="Chen S."/>
            <person name="Beeby M."/>
            <person name="Murphy G.E."/>
            <person name="Leadbetter J.R."/>
            <person name="Hendrixson D.R."/>
            <person name="Briegel A."/>
            <person name="Li Z."/>
            <person name="Shi J."/>
            <person name="Tocheva E.I."/>
            <person name="Muller A."/>
            <person name="Dobro M.J."/>
            <person name="Jensen G.J."/>
        </authorList>
    </citation>
    <scope>NUCLEOTIDE SEQUENCE [LARGE SCALE GENOMIC DNA]</scope>
    <source>
        <strain evidence="2 3">ATCC 19624</strain>
    </source>
</reference>
<feature type="region of interest" description="Disordered" evidence="1">
    <location>
        <begin position="221"/>
        <end position="242"/>
    </location>
</feature>
<dbReference type="AlphaFoldDB" id="F3KWQ8"/>
<evidence type="ECO:0000313" key="3">
    <source>
        <dbReference type="Proteomes" id="UP000016368"/>
    </source>
</evidence>
<dbReference type="STRING" id="887062.HGR_14484"/>
<evidence type="ECO:0000256" key="1">
    <source>
        <dbReference type="SAM" id="MobiDB-lite"/>
    </source>
</evidence>
<dbReference type="eggNOG" id="ENOG502ZG0C">
    <property type="taxonomic scope" value="Bacteria"/>
</dbReference>
<dbReference type="EMBL" id="AEGR01000093">
    <property type="protein sequence ID" value="EGI75695.1"/>
    <property type="molecule type" value="Genomic_DNA"/>
</dbReference>
<gene>
    <name evidence="2" type="ORF">HGR_14484</name>
</gene>
<keyword evidence="3" id="KW-1185">Reference proteome</keyword>
<comment type="caution">
    <text evidence="2">The sequence shown here is derived from an EMBL/GenBank/DDBJ whole genome shotgun (WGS) entry which is preliminary data.</text>
</comment>
<dbReference type="OrthoDB" id="9153162at2"/>
<accession>F3KWQ8</accession>
<proteinExistence type="predicted"/>